<evidence type="ECO:0000313" key="3">
    <source>
        <dbReference type="Proteomes" id="UP001278766"/>
    </source>
</evidence>
<reference evidence="2" key="1">
    <citation type="journal article" date="2023" name="Mol. Phylogenet. Evol.">
        <title>Genome-scale phylogeny and comparative genomics of the fungal order Sordariales.</title>
        <authorList>
            <person name="Hensen N."/>
            <person name="Bonometti L."/>
            <person name="Westerberg I."/>
            <person name="Brannstrom I.O."/>
            <person name="Guillou S."/>
            <person name="Cros-Aarteil S."/>
            <person name="Calhoun S."/>
            <person name="Haridas S."/>
            <person name="Kuo A."/>
            <person name="Mondo S."/>
            <person name="Pangilinan J."/>
            <person name="Riley R."/>
            <person name="LaButti K."/>
            <person name="Andreopoulos B."/>
            <person name="Lipzen A."/>
            <person name="Chen C."/>
            <person name="Yan M."/>
            <person name="Daum C."/>
            <person name="Ng V."/>
            <person name="Clum A."/>
            <person name="Steindorff A."/>
            <person name="Ohm R.A."/>
            <person name="Martin F."/>
            <person name="Silar P."/>
            <person name="Natvig D.O."/>
            <person name="Lalanne C."/>
            <person name="Gautier V."/>
            <person name="Ament-Velasquez S.L."/>
            <person name="Kruys A."/>
            <person name="Hutchinson M.I."/>
            <person name="Powell A.J."/>
            <person name="Barry K."/>
            <person name="Miller A.N."/>
            <person name="Grigoriev I.V."/>
            <person name="Debuchy R."/>
            <person name="Gladieux P."/>
            <person name="Hiltunen Thoren M."/>
            <person name="Johannesson H."/>
        </authorList>
    </citation>
    <scope>NUCLEOTIDE SEQUENCE</scope>
    <source>
        <strain evidence="2">CBS 168.71</strain>
    </source>
</reference>
<evidence type="ECO:0000256" key="1">
    <source>
        <dbReference type="SAM" id="MobiDB-lite"/>
    </source>
</evidence>
<accession>A0AAE0HEC3</accession>
<dbReference type="RefSeq" id="XP_062658248.1">
    <property type="nucleotide sequence ID" value="XM_062802420.1"/>
</dbReference>
<dbReference type="EMBL" id="JAUEPN010000005">
    <property type="protein sequence ID" value="KAK3294734.1"/>
    <property type="molecule type" value="Genomic_DNA"/>
</dbReference>
<sequence length="163" mass="18595">MPRQQRPRTPSLPTTEDEDNSKPLPDPSTDGQKQKPQRPGTSGTEAALKVSRRQASEKFRQAERAERAYRAKKRSAATRANYADAKDHFRQAREHFGLGFKLLSAVVKGWPYVLREKREARRLRGEEEKRRKVLEMKRRLDEKLGEGEGGARDGEEGEGVKVV</sequence>
<gene>
    <name evidence="2" type="ORF">B0H64DRAFT_375491</name>
</gene>
<keyword evidence="3" id="KW-1185">Reference proteome</keyword>
<dbReference type="Proteomes" id="UP001278766">
    <property type="component" value="Unassembled WGS sequence"/>
</dbReference>
<organism evidence="2 3">
    <name type="scientific">Chaetomium fimeti</name>
    <dbReference type="NCBI Taxonomy" id="1854472"/>
    <lineage>
        <taxon>Eukaryota</taxon>
        <taxon>Fungi</taxon>
        <taxon>Dikarya</taxon>
        <taxon>Ascomycota</taxon>
        <taxon>Pezizomycotina</taxon>
        <taxon>Sordariomycetes</taxon>
        <taxon>Sordariomycetidae</taxon>
        <taxon>Sordariales</taxon>
        <taxon>Chaetomiaceae</taxon>
        <taxon>Chaetomium</taxon>
    </lineage>
</organism>
<feature type="compositionally biased region" description="Basic and acidic residues" evidence="1">
    <location>
        <begin position="54"/>
        <end position="69"/>
    </location>
</feature>
<evidence type="ECO:0000313" key="2">
    <source>
        <dbReference type="EMBL" id="KAK3294734.1"/>
    </source>
</evidence>
<reference evidence="2" key="2">
    <citation type="submission" date="2023-06" db="EMBL/GenBank/DDBJ databases">
        <authorList>
            <consortium name="Lawrence Berkeley National Laboratory"/>
            <person name="Haridas S."/>
            <person name="Hensen N."/>
            <person name="Bonometti L."/>
            <person name="Westerberg I."/>
            <person name="Brannstrom I.O."/>
            <person name="Guillou S."/>
            <person name="Cros-Aarteil S."/>
            <person name="Calhoun S."/>
            <person name="Kuo A."/>
            <person name="Mondo S."/>
            <person name="Pangilinan J."/>
            <person name="Riley R."/>
            <person name="Labutti K."/>
            <person name="Andreopoulos B."/>
            <person name="Lipzen A."/>
            <person name="Chen C."/>
            <person name="Yanf M."/>
            <person name="Daum C."/>
            <person name="Ng V."/>
            <person name="Clum A."/>
            <person name="Steindorff A."/>
            <person name="Ohm R."/>
            <person name="Martin F."/>
            <person name="Silar P."/>
            <person name="Natvig D."/>
            <person name="Lalanne C."/>
            <person name="Gautier V."/>
            <person name="Ament-Velasquez S.L."/>
            <person name="Kruys A."/>
            <person name="Hutchinson M.I."/>
            <person name="Powell A.J."/>
            <person name="Barry K."/>
            <person name="Miller A.N."/>
            <person name="Grigoriev I.V."/>
            <person name="Debuchy R."/>
            <person name="Gladieux P."/>
            <person name="Thoren M.H."/>
            <person name="Johannesson H."/>
        </authorList>
    </citation>
    <scope>NUCLEOTIDE SEQUENCE</scope>
    <source>
        <strain evidence="2">CBS 168.71</strain>
    </source>
</reference>
<name>A0AAE0HEC3_9PEZI</name>
<protein>
    <submittedName>
        <fullName evidence="2">Uncharacterized protein</fullName>
    </submittedName>
</protein>
<feature type="compositionally biased region" description="Basic and acidic residues" evidence="1">
    <location>
        <begin position="138"/>
        <end position="154"/>
    </location>
</feature>
<dbReference type="GeneID" id="87839368"/>
<dbReference type="AlphaFoldDB" id="A0AAE0HEC3"/>
<proteinExistence type="predicted"/>
<feature type="region of interest" description="Disordered" evidence="1">
    <location>
        <begin position="1"/>
        <end position="84"/>
    </location>
</feature>
<feature type="region of interest" description="Disordered" evidence="1">
    <location>
        <begin position="138"/>
        <end position="163"/>
    </location>
</feature>
<comment type="caution">
    <text evidence="2">The sequence shown here is derived from an EMBL/GenBank/DDBJ whole genome shotgun (WGS) entry which is preliminary data.</text>
</comment>